<dbReference type="SUPFAM" id="SSF52440">
    <property type="entry name" value="PreATP-grasp domain"/>
    <property type="match status" value="1"/>
</dbReference>
<organism evidence="16 17">
    <name type="scientific">Caenorhabditis tropicalis</name>
    <dbReference type="NCBI Taxonomy" id="1561998"/>
    <lineage>
        <taxon>Eukaryota</taxon>
        <taxon>Metazoa</taxon>
        <taxon>Ecdysozoa</taxon>
        <taxon>Nematoda</taxon>
        <taxon>Chromadorea</taxon>
        <taxon>Rhabditida</taxon>
        <taxon>Rhabditina</taxon>
        <taxon>Rhabditomorpha</taxon>
        <taxon>Rhabditoidea</taxon>
        <taxon>Rhabditidae</taxon>
        <taxon>Peloderinae</taxon>
        <taxon>Caenorhabditis</taxon>
    </lineage>
</organism>
<dbReference type="Pfam" id="PF03917">
    <property type="entry name" value="GSH_synth_ATP"/>
    <property type="match status" value="1"/>
</dbReference>
<comment type="pathway">
    <text evidence="1 12">Sulfur metabolism; glutathione biosynthesis; glutathione from L-cysteine and L-glutamate: step 2/2.</text>
</comment>
<feature type="binding site" evidence="14">
    <location>
        <position position="153"/>
    </location>
    <ligand>
        <name>Mg(2+)</name>
        <dbReference type="ChEBI" id="CHEBI:18420"/>
    </ligand>
</feature>
<evidence type="ECO:0000256" key="9">
    <source>
        <dbReference type="ARBA" id="ARBA00022840"/>
    </source>
</evidence>
<dbReference type="GO" id="GO:0005524">
    <property type="term" value="F:ATP binding"/>
    <property type="evidence" value="ECO:0007669"/>
    <property type="project" value="UniProtKB-UniRule"/>
</dbReference>
<evidence type="ECO:0000256" key="7">
    <source>
        <dbReference type="ARBA" id="ARBA00022723"/>
    </source>
</evidence>
<evidence type="ECO:0000256" key="13">
    <source>
        <dbReference type="PIRSR" id="PIRSR001558-1"/>
    </source>
</evidence>
<keyword evidence="16" id="KW-1185">Reference proteome</keyword>
<dbReference type="STRING" id="1561998.A0A1I7UCF2"/>
<evidence type="ECO:0000256" key="3">
    <source>
        <dbReference type="ARBA" id="ARBA00012214"/>
    </source>
</evidence>
<feature type="binding site" evidence="13">
    <location>
        <position position="133"/>
    </location>
    <ligand>
        <name>substrate</name>
    </ligand>
</feature>
<dbReference type="GO" id="GO:0043295">
    <property type="term" value="F:glutathione binding"/>
    <property type="evidence" value="ECO:0007669"/>
    <property type="project" value="UniProtKB-UniRule"/>
</dbReference>
<feature type="binding site" evidence="13">
    <location>
        <position position="465"/>
    </location>
    <ligand>
        <name>ATP</name>
        <dbReference type="ChEBI" id="CHEBI:30616"/>
    </ligand>
</feature>
<dbReference type="InterPro" id="IPR014042">
    <property type="entry name" value="Glutathione_synthase_a-hlx"/>
</dbReference>
<feature type="binding site" evidence="13">
    <location>
        <position position="320"/>
    </location>
    <ligand>
        <name>ATP</name>
        <dbReference type="ChEBI" id="CHEBI:30616"/>
    </ligand>
</feature>
<dbReference type="PIRSF" id="PIRSF001558">
    <property type="entry name" value="GSHase"/>
    <property type="match status" value="1"/>
</dbReference>
<protein>
    <recommendedName>
        <fullName evidence="4 12">Glutathione synthetase</fullName>
        <shortName evidence="12">GSH-S</shortName>
        <ecNumber evidence="3 12">6.3.2.3</ecNumber>
    </recommendedName>
</protein>
<dbReference type="UniPathway" id="UPA00142">
    <property type="reaction ID" value="UER00210"/>
</dbReference>
<evidence type="ECO:0000256" key="1">
    <source>
        <dbReference type="ARBA" id="ARBA00004965"/>
    </source>
</evidence>
<comment type="cofactor">
    <cofactor evidence="12 14">
        <name>Mg(2+)</name>
        <dbReference type="ChEBI" id="CHEBI:18420"/>
    </cofactor>
    <text evidence="12 14">Binds 1 Mg(2+) ion per subunit.</text>
</comment>
<dbReference type="InterPro" id="IPR014049">
    <property type="entry name" value="Glutathione_synthase_N_euk"/>
</dbReference>
<dbReference type="SUPFAM" id="SSF56059">
    <property type="entry name" value="Glutathione synthetase ATP-binding domain-like"/>
    <property type="match status" value="1"/>
</dbReference>
<evidence type="ECO:0000256" key="14">
    <source>
        <dbReference type="PIRSR" id="PIRSR001558-2"/>
    </source>
</evidence>
<dbReference type="PANTHER" id="PTHR11130:SF0">
    <property type="entry name" value="GLUTATHIONE SYNTHETASE"/>
    <property type="match status" value="1"/>
</dbReference>
<dbReference type="InterPro" id="IPR014709">
    <property type="entry name" value="Glutathione_synthase_C_euk"/>
</dbReference>
<dbReference type="Gene3D" id="1.10.1080.10">
    <property type="entry name" value="Glutathione Synthetase, Chain A, domain 3"/>
    <property type="match status" value="1"/>
</dbReference>
<evidence type="ECO:0000256" key="8">
    <source>
        <dbReference type="ARBA" id="ARBA00022741"/>
    </source>
</evidence>
<name>A0A1I7UCF2_9PELO</name>
<proteinExistence type="inferred from homology"/>
<dbReference type="FunFam" id="3.30.1490.50:FF:000002">
    <property type="entry name" value="Glutathione synthetase"/>
    <property type="match status" value="1"/>
</dbReference>
<evidence type="ECO:0000256" key="12">
    <source>
        <dbReference type="PIRNR" id="PIRNR001558"/>
    </source>
</evidence>
<dbReference type="CDD" id="cd00228">
    <property type="entry name" value="eu-GS"/>
    <property type="match status" value="1"/>
</dbReference>
<feature type="binding site" evidence="14">
    <location>
        <position position="383"/>
    </location>
    <ligand>
        <name>Mg(2+)</name>
        <dbReference type="ChEBI" id="CHEBI:18420"/>
    </ligand>
</feature>
<feature type="binding site" evidence="14">
    <location>
        <position position="155"/>
    </location>
    <ligand>
        <name>Mg(2+)</name>
        <dbReference type="ChEBI" id="CHEBI:18420"/>
    </ligand>
</feature>
<feature type="binding site" evidence="13">
    <location>
        <position position="439"/>
    </location>
    <ligand>
        <name>ATP</name>
        <dbReference type="ChEBI" id="CHEBI:30616"/>
    </ligand>
</feature>
<comment type="similarity">
    <text evidence="2 12">Belongs to the eukaryotic GSH synthase family.</text>
</comment>
<dbReference type="Gene3D" id="3.30.1490.80">
    <property type="match status" value="1"/>
</dbReference>
<dbReference type="GO" id="GO:0000287">
    <property type="term" value="F:magnesium ion binding"/>
    <property type="evidence" value="ECO:0007669"/>
    <property type="project" value="UniProtKB-UniRule"/>
</dbReference>
<dbReference type="GO" id="GO:0005829">
    <property type="term" value="C:cytosol"/>
    <property type="evidence" value="ECO:0007669"/>
    <property type="project" value="TreeGrafter"/>
</dbReference>
<keyword evidence="5 12" id="KW-0436">Ligase</keyword>
<dbReference type="FunFam" id="3.40.50.1760:FF:000006">
    <property type="entry name" value="Glutathione synthetase"/>
    <property type="match status" value="1"/>
</dbReference>
<feature type="binding site" evidence="13">
    <location>
        <position position="463"/>
    </location>
    <ligand>
        <name>substrate</name>
    </ligand>
</feature>
<dbReference type="PANTHER" id="PTHR11130">
    <property type="entry name" value="GLUTATHIONE SYNTHETASE"/>
    <property type="match status" value="1"/>
</dbReference>
<evidence type="ECO:0000313" key="16">
    <source>
        <dbReference type="Proteomes" id="UP000095282"/>
    </source>
</evidence>
<evidence type="ECO:0000259" key="15">
    <source>
        <dbReference type="Pfam" id="PF03199"/>
    </source>
</evidence>
<dbReference type="InterPro" id="IPR016185">
    <property type="entry name" value="PreATP-grasp_dom_sf"/>
</dbReference>
<evidence type="ECO:0000256" key="6">
    <source>
        <dbReference type="ARBA" id="ARBA00022684"/>
    </source>
</evidence>
<keyword evidence="7 12" id="KW-0479">Metal-binding</keyword>
<evidence type="ECO:0000256" key="2">
    <source>
        <dbReference type="ARBA" id="ARBA00010385"/>
    </source>
</evidence>
<evidence type="ECO:0000256" key="5">
    <source>
        <dbReference type="ARBA" id="ARBA00022598"/>
    </source>
</evidence>
<dbReference type="InterPro" id="IPR037013">
    <property type="entry name" value="GSH-S_sub-bd_sf"/>
</dbReference>
<keyword evidence="8 12" id="KW-0547">Nucleotide-binding</keyword>
<dbReference type="InterPro" id="IPR005615">
    <property type="entry name" value="Glutathione_synthase"/>
</dbReference>
<feature type="binding site" evidence="13">
    <location>
        <position position="231"/>
    </location>
    <ligand>
        <name>substrate</name>
    </ligand>
</feature>
<evidence type="ECO:0000313" key="17">
    <source>
        <dbReference type="WBParaSite" id="Csp11.Scaffold629.g7923.t1"/>
    </source>
</evidence>
<dbReference type="Gene3D" id="3.30.1490.50">
    <property type="match status" value="1"/>
</dbReference>
<dbReference type="Gene3D" id="3.40.50.1760">
    <property type="entry name" value="Glutathione synthase, substrate-binding domain superfamily, eukaryotic"/>
    <property type="match status" value="1"/>
</dbReference>
<dbReference type="Pfam" id="PF03199">
    <property type="entry name" value="GSH_synthase"/>
    <property type="match status" value="1"/>
</dbReference>
<keyword evidence="9 12" id="KW-0067">ATP-binding</keyword>
<dbReference type="WBParaSite" id="Csp11.Scaffold629.g7923.t1">
    <property type="protein sequence ID" value="Csp11.Scaffold629.g7923.t1"/>
    <property type="gene ID" value="Csp11.Scaffold629.g7923"/>
</dbReference>
<evidence type="ECO:0000256" key="10">
    <source>
        <dbReference type="ARBA" id="ARBA00022842"/>
    </source>
</evidence>
<dbReference type="AlphaFoldDB" id="A0A1I7UCF2"/>
<sequence length="490" mass="55436">MAQKDDRVLLLNAPRLPLEDAKLEELTGDLHDFAHANGLVMRLSTDKLSSEVCQTTPLTLLPSPFPKNVFDEAVHLQNLYASLYHYIAYDFDFLINIHKNVVKTDDFTRNMVDILKKVREQGLKQPITLAIQRSDYMCHKDQHSAEYGLKQIEINNIASSMGAHAQRLTEWHIRILRALEVPEDVIKRAIPENKPIPMIAEALFKAWSHFNNPSAWVLVVVENVNQNQIDQRHVEYELEKLGVPMVNIIRRTLTQCYEQLSLNDASDLMIDGRPVAIVYFRAGYSPDHYPSNKEWEARERMELSTAIKTPWIGLQVANTKKAQQVLSEDGVLERFIGKPREARDVRASFAGMWALENKDEVTSKVIQGARKHPDAFVLKPQTEGGAALHTGEEMVQMLRELAEEERGAYILMEKLRPMIIENYLVLAKKPITFAKAVSELGVYGYAFGAKDAPELKTAGHLLRTKPESTAMGGVAAGHAVVDTPFLYEFI</sequence>
<dbReference type="EC" id="6.3.2.3" evidence="3 12"/>
<keyword evidence="10 12" id="KW-0460">Magnesium</keyword>
<dbReference type="NCBIfam" id="TIGR01986">
    <property type="entry name" value="glut_syn_euk"/>
    <property type="match status" value="1"/>
</dbReference>
<comment type="catalytic activity">
    <reaction evidence="11">
        <text>gamma-L-glutamyl-L-cysteine + glycine + ATP = glutathione + ADP + phosphate + H(+)</text>
        <dbReference type="Rhea" id="RHEA:13557"/>
        <dbReference type="ChEBI" id="CHEBI:15378"/>
        <dbReference type="ChEBI" id="CHEBI:30616"/>
        <dbReference type="ChEBI" id="CHEBI:43474"/>
        <dbReference type="ChEBI" id="CHEBI:57305"/>
        <dbReference type="ChEBI" id="CHEBI:57925"/>
        <dbReference type="ChEBI" id="CHEBI:58173"/>
        <dbReference type="ChEBI" id="CHEBI:456216"/>
        <dbReference type="EC" id="6.3.2.3"/>
    </reaction>
    <physiologicalReaction direction="left-to-right" evidence="11">
        <dbReference type="Rhea" id="RHEA:13558"/>
    </physiologicalReaction>
</comment>
<accession>A0A1I7UCF2</accession>
<feature type="domain" description="Glutathione synthase substrate-binding" evidence="15">
    <location>
        <begin position="216"/>
        <end position="317"/>
    </location>
</feature>
<reference evidence="17" key="1">
    <citation type="submission" date="2016-11" db="UniProtKB">
        <authorList>
            <consortium name="WormBaseParasite"/>
        </authorList>
    </citation>
    <scope>IDENTIFICATION</scope>
</reference>
<feature type="binding site" evidence="13">
    <location>
        <position position="153"/>
    </location>
    <ligand>
        <name>ATP</name>
        <dbReference type="ChEBI" id="CHEBI:30616"/>
    </ligand>
</feature>
<evidence type="ECO:0000256" key="11">
    <source>
        <dbReference type="ARBA" id="ARBA00048871"/>
    </source>
</evidence>
<dbReference type="InterPro" id="IPR004887">
    <property type="entry name" value="GSH_synth_subst-bd"/>
</dbReference>
<evidence type="ECO:0000256" key="4">
    <source>
        <dbReference type="ARBA" id="ARBA00020821"/>
    </source>
</evidence>
<keyword evidence="6 12" id="KW-0317">Glutathione biosynthesis</keyword>
<dbReference type="Gene3D" id="3.30.470.20">
    <property type="entry name" value="ATP-grasp fold, B domain"/>
    <property type="match status" value="1"/>
</dbReference>
<dbReference type="GO" id="GO:0004363">
    <property type="term" value="F:glutathione synthase activity"/>
    <property type="evidence" value="ECO:0007669"/>
    <property type="project" value="UniProtKB-UniRule"/>
</dbReference>
<dbReference type="Proteomes" id="UP000095282">
    <property type="component" value="Unplaced"/>
</dbReference>
<dbReference type="eggNOG" id="KOG0021">
    <property type="taxonomic scope" value="Eukaryota"/>
</dbReference>